<organism evidence="2 3">
    <name type="scientific">Streptomyces yangpuensis</name>
    <dbReference type="NCBI Taxonomy" id="1648182"/>
    <lineage>
        <taxon>Bacteria</taxon>
        <taxon>Bacillati</taxon>
        <taxon>Actinomycetota</taxon>
        <taxon>Actinomycetes</taxon>
        <taxon>Kitasatosporales</taxon>
        <taxon>Streptomycetaceae</taxon>
        <taxon>Streptomyces</taxon>
    </lineage>
</organism>
<protein>
    <submittedName>
        <fullName evidence="2">Uncharacterized protein</fullName>
    </submittedName>
</protein>
<reference evidence="2" key="1">
    <citation type="submission" date="2022-08" db="EMBL/GenBank/DDBJ databases">
        <authorList>
            <person name="Tian L."/>
        </authorList>
    </citation>
    <scope>NUCLEOTIDE SEQUENCE</scope>
    <source>
        <strain evidence="2">CM253</strain>
        <plasmid evidence="2">unnamed1</plasmid>
    </source>
</reference>
<keyword evidence="1" id="KW-0175">Coiled coil</keyword>
<keyword evidence="3" id="KW-1185">Reference proteome</keyword>
<dbReference type="EMBL" id="CP102515">
    <property type="protein sequence ID" value="UUY52530.1"/>
    <property type="molecule type" value="Genomic_DNA"/>
</dbReference>
<dbReference type="RefSeq" id="WP_257858272.1">
    <property type="nucleotide sequence ID" value="NZ_CP102515.1"/>
</dbReference>
<evidence type="ECO:0000256" key="1">
    <source>
        <dbReference type="SAM" id="Coils"/>
    </source>
</evidence>
<keyword evidence="2" id="KW-0614">Plasmid</keyword>
<name>A0ABY5Q8H2_9ACTN</name>
<dbReference type="Proteomes" id="UP001057738">
    <property type="component" value="Plasmid unnamed1"/>
</dbReference>
<dbReference type="GeneID" id="95578640"/>
<feature type="coiled-coil region" evidence="1">
    <location>
        <begin position="21"/>
        <end position="65"/>
    </location>
</feature>
<sequence length="207" mass="22781">MWWTAPAYLNLAIERARLEAGAEAAARVAAAEKARRQAERDRRVAEQQRQEAEARAAALQEWRRNAAARAIQAEQEWMAELQRLAGFLEHAGIDAALWRVFIQMVRSASGKTVVYGDQSPPHGNGLLVYTRPREWSDPRLAGVVCPAPEALIRWPGSLTILVPGPTWLAQIEAAPRPALQVAVLNPVTGRSDFVNVAASRQPGPIQE</sequence>
<evidence type="ECO:0000313" key="2">
    <source>
        <dbReference type="EMBL" id="UUY52530.1"/>
    </source>
</evidence>
<proteinExistence type="predicted"/>
<geneLocation type="plasmid" evidence="2 3">
    <name>unnamed1</name>
</geneLocation>
<accession>A0ABY5Q8H2</accession>
<gene>
    <name evidence="2" type="ORF">NRK68_34450</name>
</gene>
<evidence type="ECO:0000313" key="3">
    <source>
        <dbReference type="Proteomes" id="UP001057738"/>
    </source>
</evidence>